<dbReference type="AlphaFoldDB" id="A0A2C9M6N6"/>
<dbReference type="EnsemblMetazoa" id="BGLB039190-RA">
    <property type="protein sequence ID" value="BGLB039190-PA"/>
    <property type="gene ID" value="BGLB039190"/>
</dbReference>
<evidence type="ECO:0000313" key="2">
    <source>
        <dbReference type="Proteomes" id="UP000076420"/>
    </source>
</evidence>
<protein>
    <submittedName>
        <fullName evidence="1">Uncharacterized protein</fullName>
    </submittedName>
</protein>
<dbReference type="Proteomes" id="UP000076420">
    <property type="component" value="Unassembled WGS sequence"/>
</dbReference>
<sequence length="208" mass="24298">MIDEEVIQEIKECIQNLPELKDLTISVEFIDEALLNSLKLQRLTLAVNKSVSYSISDNSWHNFSWLNLDTNIYVKFLDFHFEINKKEMETLRAIYPDGVKFTINKESVNMEKFHKAGLALKNSVNTMVLEMDALTGDLISQIISSIKQYHRLTKLIIEIPAEEEPIMIHYLEKHNVTYPEIFINKAEWKAERSGMMNFLSIIRRSLFL</sequence>
<reference evidence="1" key="1">
    <citation type="submission" date="2020-05" db="UniProtKB">
        <authorList>
            <consortium name="EnsemblMetazoa"/>
        </authorList>
    </citation>
    <scope>IDENTIFICATION</scope>
    <source>
        <strain evidence="1">BB02</strain>
    </source>
</reference>
<dbReference type="VEuPathDB" id="VectorBase:BGLB039190"/>
<organism evidence="1 2">
    <name type="scientific">Biomphalaria glabrata</name>
    <name type="common">Bloodfluke planorb</name>
    <name type="synonym">Freshwater snail</name>
    <dbReference type="NCBI Taxonomy" id="6526"/>
    <lineage>
        <taxon>Eukaryota</taxon>
        <taxon>Metazoa</taxon>
        <taxon>Spiralia</taxon>
        <taxon>Lophotrochozoa</taxon>
        <taxon>Mollusca</taxon>
        <taxon>Gastropoda</taxon>
        <taxon>Heterobranchia</taxon>
        <taxon>Euthyneura</taxon>
        <taxon>Panpulmonata</taxon>
        <taxon>Hygrophila</taxon>
        <taxon>Lymnaeoidea</taxon>
        <taxon>Planorbidae</taxon>
        <taxon>Biomphalaria</taxon>
    </lineage>
</organism>
<gene>
    <name evidence="1" type="primary">106062790</name>
</gene>
<dbReference type="KEGG" id="bgt:106062790"/>
<name>A0A2C9M6N6_BIOGL</name>
<evidence type="ECO:0000313" key="1">
    <source>
        <dbReference type="EnsemblMetazoa" id="BGLB039190-PA"/>
    </source>
</evidence>
<accession>A0A2C9M6N6</accession>
<proteinExistence type="predicted"/>